<evidence type="ECO:0000313" key="3">
    <source>
        <dbReference type="Proteomes" id="UP001501725"/>
    </source>
</evidence>
<organism evidence="2 3">
    <name type="scientific">Flaviaesturariibacter amylovorans</name>
    <dbReference type="NCBI Taxonomy" id="1084520"/>
    <lineage>
        <taxon>Bacteria</taxon>
        <taxon>Pseudomonadati</taxon>
        <taxon>Bacteroidota</taxon>
        <taxon>Chitinophagia</taxon>
        <taxon>Chitinophagales</taxon>
        <taxon>Chitinophagaceae</taxon>
        <taxon>Flaviaestuariibacter</taxon>
    </lineage>
</organism>
<dbReference type="EMBL" id="BAABGY010000002">
    <property type="protein sequence ID" value="GAA4320194.1"/>
    <property type="molecule type" value="Genomic_DNA"/>
</dbReference>
<feature type="signal peptide" evidence="1">
    <location>
        <begin position="1"/>
        <end position="16"/>
    </location>
</feature>
<evidence type="ECO:0000256" key="1">
    <source>
        <dbReference type="SAM" id="SignalP"/>
    </source>
</evidence>
<keyword evidence="2" id="KW-0449">Lipoprotein</keyword>
<evidence type="ECO:0000313" key="2">
    <source>
        <dbReference type="EMBL" id="GAA4320194.1"/>
    </source>
</evidence>
<keyword evidence="3" id="KW-1185">Reference proteome</keyword>
<dbReference type="Pfam" id="PF25593">
    <property type="entry name" value="GldD_lipo"/>
    <property type="match status" value="1"/>
</dbReference>
<dbReference type="Proteomes" id="UP001501725">
    <property type="component" value="Unassembled WGS sequence"/>
</dbReference>
<reference evidence="3" key="1">
    <citation type="journal article" date="2019" name="Int. J. Syst. Evol. Microbiol.">
        <title>The Global Catalogue of Microorganisms (GCM) 10K type strain sequencing project: providing services to taxonomists for standard genome sequencing and annotation.</title>
        <authorList>
            <consortium name="The Broad Institute Genomics Platform"/>
            <consortium name="The Broad Institute Genome Sequencing Center for Infectious Disease"/>
            <person name="Wu L."/>
            <person name="Ma J."/>
        </authorList>
    </citation>
    <scope>NUCLEOTIDE SEQUENCE [LARGE SCALE GENOMIC DNA]</scope>
    <source>
        <strain evidence="3">JCM 17919</strain>
    </source>
</reference>
<gene>
    <name evidence="2" type="primary">gldD</name>
    <name evidence="2" type="ORF">GCM10023184_05280</name>
</gene>
<feature type="chain" id="PRO_5046534821" evidence="1">
    <location>
        <begin position="17"/>
        <end position="196"/>
    </location>
</feature>
<dbReference type="RefSeq" id="WP_345253138.1">
    <property type="nucleotide sequence ID" value="NZ_BAABGY010000002.1"/>
</dbReference>
<sequence length="196" mass="22925">MKQIVLPLLVLSLALAACNGDYLAKPRGYFRIDLPQKGYQRFEQPGFPFTFEYPVYGTIVRDTSFFGERTENPYWLNIDFPDYRGRIHLSYKLIGPNRFDSLVQDAYELSYKQHTYRASAIDHKPFTTPNGIEGVYVTLRGNTATGNQFFLTDSVRHFLRGALYFETTPNEDSLRPVAEFFRRDMEHLINTLRWTR</sequence>
<name>A0ABP8GAG9_9BACT</name>
<dbReference type="PROSITE" id="PS51257">
    <property type="entry name" value="PROKAR_LIPOPROTEIN"/>
    <property type="match status" value="1"/>
</dbReference>
<keyword evidence="1" id="KW-0732">Signal</keyword>
<comment type="caution">
    <text evidence="2">The sequence shown here is derived from an EMBL/GenBank/DDBJ whole genome shotgun (WGS) entry which is preliminary data.</text>
</comment>
<dbReference type="InterPro" id="IPR019850">
    <property type="entry name" value="GldD-like"/>
</dbReference>
<accession>A0ABP8GAG9</accession>
<protein>
    <submittedName>
        <fullName evidence="2">Gliding motility lipoprotein GldD</fullName>
    </submittedName>
</protein>
<proteinExistence type="predicted"/>